<dbReference type="Pfam" id="PF13560">
    <property type="entry name" value="HTH_31"/>
    <property type="match status" value="1"/>
</dbReference>
<accession>A0A495W3S1</accession>
<dbReference type="AlphaFoldDB" id="A0A495W3S1"/>
<dbReference type="SUPFAM" id="SSF47413">
    <property type="entry name" value="lambda repressor-like DNA-binding domains"/>
    <property type="match status" value="1"/>
</dbReference>
<dbReference type="PROSITE" id="PS50943">
    <property type="entry name" value="HTH_CROC1"/>
    <property type="match status" value="1"/>
</dbReference>
<dbReference type="EMBL" id="RBXO01000001">
    <property type="protein sequence ID" value="RKT55405.1"/>
    <property type="molecule type" value="Genomic_DNA"/>
</dbReference>
<proteinExistence type="predicted"/>
<comment type="caution">
    <text evidence="2">The sequence shown here is derived from an EMBL/GenBank/DDBJ whole genome shotgun (WGS) entry which is preliminary data.</text>
</comment>
<dbReference type="GO" id="GO:0003677">
    <property type="term" value="F:DNA binding"/>
    <property type="evidence" value="ECO:0007669"/>
    <property type="project" value="InterPro"/>
</dbReference>
<dbReference type="InterPro" id="IPR010982">
    <property type="entry name" value="Lambda_DNA-bd_dom_sf"/>
</dbReference>
<dbReference type="Proteomes" id="UP000282084">
    <property type="component" value="Unassembled WGS sequence"/>
</dbReference>
<dbReference type="OrthoDB" id="5184419at2"/>
<dbReference type="SMART" id="SM00530">
    <property type="entry name" value="HTH_XRE"/>
    <property type="match status" value="1"/>
</dbReference>
<dbReference type="Gene3D" id="1.10.260.40">
    <property type="entry name" value="lambda repressor-like DNA-binding domains"/>
    <property type="match status" value="1"/>
</dbReference>
<dbReference type="RefSeq" id="WP_121007105.1">
    <property type="nucleotide sequence ID" value="NZ_RBXO01000001.1"/>
</dbReference>
<dbReference type="InterPro" id="IPR001387">
    <property type="entry name" value="Cro/C1-type_HTH"/>
</dbReference>
<dbReference type="CDD" id="cd00093">
    <property type="entry name" value="HTH_XRE"/>
    <property type="match status" value="1"/>
</dbReference>
<name>A0A495W3S1_9PSEU</name>
<feature type="domain" description="HTH cro/C1-type" evidence="1">
    <location>
        <begin position="22"/>
        <end position="77"/>
    </location>
</feature>
<evidence type="ECO:0000313" key="3">
    <source>
        <dbReference type="Proteomes" id="UP000282084"/>
    </source>
</evidence>
<protein>
    <submittedName>
        <fullName evidence="2">Helix-turn-helix protein</fullName>
    </submittedName>
</protein>
<evidence type="ECO:0000313" key="2">
    <source>
        <dbReference type="EMBL" id="RKT55405.1"/>
    </source>
</evidence>
<organism evidence="2 3">
    <name type="scientific">Saccharothrix australiensis</name>
    <dbReference type="NCBI Taxonomy" id="2072"/>
    <lineage>
        <taxon>Bacteria</taxon>
        <taxon>Bacillati</taxon>
        <taxon>Actinomycetota</taxon>
        <taxon>Actinomycetes</taxon>
        <taxon>Pseudonocardiales</taxon>
        <taxon>Pseudonocardiaceae</taxon>
        <taxon>Saccharothrix</taxon>
    </lineage>
</organism>
<keyword evidence="3" id="KW-1185">Reference proteome</keyword>
<gene>
    <name evidence="2" type="ORF">C8E97_4073</name>
</gene>
<reference evidence="2 3" key="1">
    <citation type="submission" date="2018-10" db="EMBL/GenBank/DDBJ databases">
        <title>Sequencing the genomes of 1000 actinobacteria strains.</title>
        <authorList>
            <person name="Klenk H.-P."/>
        </authorList>
    </citation>
    <scope>NUCLEOTIDE SEQUENCE [LARGE SCALE GENOMIC DNA]</scope>
    <source>
        <strain evidence="2 3">DSM 43800</strain>
    </source>
</reference>
<evidence type="ECO:0000259" key="1">
    <source>
        <dbReference type="PROSITE" id="PS50943"/>
    </source>
</evidence>
<sequence>MTGVEHPDGARRPAAGRLAYEIKARRERAGLSQPQLGARIGYTRQYVSMAEHPGRNLPSFELVKAIDTALEADGALIALHQESKREQQAVRDTGGSTPCTTTCGWYGN</sequence>